<proteinExistence type="predicted"/>
<reference evidence="4" key="1">
    <citation type="journal article" date="2019" name="Int. J. Syst. Evol. Microbiol.">
        <title>The Global Catalogue of Microorganisms (GCM) 10K type strain sequencing project: providing services to taxonomists for standard genome sequencing and annotation.</title>
        <authorList>
            <consortium name="The Broad Institute Genomics Platform"/>
            <consortium name="The Broad Institute Genome Sequencing Center for Infectious Disease"/>
            <person name="Wu L."/>
            <person name="Ma J."/>
        </authorList>
    </citation>
    <scope>NUCLEOTIDE SEQUENCE [LARGE SCALE GENOMIC DNA]</scope>
    <source>
        <strain evidence="4">JCM 12696</strain>
    </source>
</reference>
<dbReference type="InterPro" id="IPR029082">
    <property type="entry name" value="Imm35"/>
</dbReference>
<protein>
    <recommendedName>
        <fullName evidence="5">Tox-PL domain-containing protein</fullName>
    </recommendedName>
</protein>
<dbReference type="InterPro" id="IPR028908">
    <property type="entry name" value="Tox-PL_dom"/>
</dbReference>
<feature type="domain" description="Immunity protein 35" evidence="1">
    <location>
        <begin position="241"/>
        <end position="322"/>
    </location>
</feature>
<evidence type="ECO:0000259" key="2">
    <source>
        <dbReference type="Pfam" id="PF15644"/>
    </source>
</evidence>
<sequence>MYDPQQQAQRWLDATYHGLVELAAPGPVAQDAHTWLFACRTKPQPGYPRTPMLAASVAVPKNGMPPFHPAADDPWGDLNAFARAPVAREPAAQARRLNARGCVVTVSATMGGAPASPLPWSPAHEAPGWWELLLKRYFPGAEKISCASWDEVIVAAREPGPGTGGVVWVRREMAGEEVSGHLVYAHNDNGRVVLLDGMTGGLARLDVAGLRTLTFARLRPADGAPAPAPDPVRQTAGDLRTAVEKAEAWLLRTYDEPVELVEPDASDEMARGWLFACESGEYRRGGDWSRAMLDAAVVVPKDRGEPFCLPNSSPWSWLDAWNGGAEPGDGALSLPPRPGTASWLTPTLRQLGKPVAVAEHADWDGVLAELAELPVGGRALVWVRRKDARGRESVGLLLTGFRSEEGSGLVDSSADPVTDLQSVGAAGFRFIRYR</sequence>
<dbReference type="EMBL" id="BAAAKV010000079">
    <property type="protein sequence ID" value="GAA1195822.1"/>
    <property type="molecule type" value="Genomic_DNA"/>
</dbReference>
<evidence type="ECO:0008006" key="5">
    <source>
        <dbReference type="Google" id="ProtNLM"/>
    </source>
</evidence>
<evidence type="ECO:0000259" key="1">
    <source>
        <dbReference type="Pfam" id="PF15567"/>
    </source>
</evidence>
<comment type="caution">
    <text evidence="3">The sequence shown here is derived from an EMBL/GenBank/DDBJ whole genome shotgun (WGS) entry which is preliminary data.</text>
</comment>
<dbReference type="Pfam" id="PF15567">
    <property type="entry name" value="Imm35"/>
    <property type="match status" value="1"/>
</dbReference>
<dbReference type="Pfam" id="PF15644">
    <property type="entry name" value="Gln_amidase"/>
    <property type="match status" value="1"/>
</dbReference>
<name>A0ABP4FTV9_9ACTN</name>
<accession>A0ABP4FTV9</accession>
<keyword evidence="4" id="KW-1185">Reference proteome</keyword>
<evidence type="ECO:0000313" key="4">
    <source>
        <dbReference type="Proteomes" id="UP001501371"/>
    </source>
</evidence>
<dbReference type="Proteomes" id="UP001501371">
    <property type="component" value="Unassembled WGS sequence"/>
</dbReference>
<evidence type="ECO:0000313" key="3">
    <source>
        <dbReference type="EMBL" id="GAA1195822.1"/>
    </source>
</evidence>
<dbReference type="RefSeq" id="WP_344283723.1">
    <property type="nucleotide sequence ID" value="NZ_BAAAKV010000079.1"/>
</dbReference>
<feature type="domain" description="Tox-PL" evidence="2">
    <location>
        <begin position="98"/>
        <end position="200"/>
    </location>
</feature>
<gene>
    <name evidence="3" type="ORF">GCM10009654_61020</name>
</gene>
<organism evidence="3 4">
    <name type="scientific">Streptomyces hebeiensis</name>
    <dbReference type="NCBI Taxonomy" id="229486"/>
    <lineage>
        <taxon>Bacteria</taxon>
        <taxon>Bacillati</taxon>
        <taxon>Actinomycetota</taxon>
        <taxon>Actinomycetes</taxon>
        <taxon>Kitasatosporales</taxon>
        <taxon>Streptomycetaceae</taxon>
        <taxon>Streptomyces</taxon>
    </lineage>
</organism>